<sequence length="81" mass="8188">MVGFGGLAGCTKGPLPPVFGAVFGLENAESVPFRSGKVGEPGVEPGDRVIGLAANAPGQCIYRRAGSGYRYLAACPEGYGV</sequence>
<comment type="caution">
    <text evidence="1">The sequence shown here is derived from an EMBL/GenBank/DDBJ whole genome shotgun (WGS) entry which is preliminary data.</text>
</comment>
<name>A0A939JWY3_9HYPH</name>
<protein>
    <submittedName>
        <fullName evidence="1">Uncharacterized protein</fullName>
    </submittedName>
</protein>
<proteinExistence type="predicted"/>
<evidence type="ECO:0000313" key="1">
    <source>
        <dbReference type="EMBL" id="MBO0664009.1"/>
    </source>
</evidence>
<evidence type="ECO:0000313" key="2">
    <source>
        <dbReference type="Proteomes" id="UP000664122"/>
    </source>
</evidence>
<dbReference type="EMBL" id="JAFMPP010000015">
    <property type="protein sequence ID" value="MBO0664009.1"/>
    <property type="molecule type" value="Genomic_DNA"/>
</dbReference>
<accession>A0A939JWY3</accession>
<organism evidence="1 2">
    <name type="scientific">Jiella flava</name>
    <dbReference type="NCBI Taxonomy" id="2816857"/>
    <lineage>
        <taxon>Bacteria</taxon>
        <taxon>Pseudomonadati</taxon>
        <taxon>Pseudomonadota</taxon>
        <taxon>Alphaproteobacteria</taxon>
        <taxon>Hyphomicrobiales</taxon>
        <taxon>Aurantimonadaceae</taxon>
        <taxon>Jiella</taxon>
    </lineage>
</organism>
<dbReference type="RefSeq" id="WP_207258927.1">
    <property type="nucleotide sequence ID" value="NZ_JAFMPP010000015.1"/>
</dbReference>
<gene>
    <name evidence="1" type="ORF">J1C48_15630</name>
</gene>
<dbReference type="Proteomes" id="UP000664122">
    <property type="component" value="Unassembled WGS sequence"/>
</dbReference>
<reference evidence="1" key="1">
    <citation type="submission" date="2021-03" db="EMBL/GenBank/DDBJ databases">
        <title>Whole genome sequence of Jiella sp. CQZ9-1.</title>
        <authorList>
            <person name="Tuo L."/>
        </authorList>
    </citation>
    <scope>NUCLEOTIDE SEQUENCE</scope>
    <source>
        <strain evidence="1">CQZ9-1</strain>
    </source>
</reference>
<keyword evidence="2" id="KW-1185">Reference proteome</keyword>
<dbReference type="AlphaFoldDB" id="A0A939JWY3"/>